<evidence type="ECO:0000313" key="10">
    <source>
        <dbReference type="Proteomes" id="UP000007875"/>
    </source>
</evidence>
<keyword evidence="4" id="KW-0677">Repeat</keyword>
<dbReference type="Pfam" id="PF03489">
    <property type="entry name" value="SapB_2"/>
    <property type="match status" value="4"/>
</dbReference>
<dbReference type="GO" id="GO:0005576">
    <property type="term" value="C:extracellular region"/>
    <property type="evidence" value="ECO:0007669"/>
    <property type="project" value="UniProtKB-SubCell"/>
</dbReference>
<sequence length="411" mass="44597">MIINLLAQEVTPAELCGAIKLCTSLKVSDSTTCELCELVATQLDNLLKKNSTEAEIIAAVKKVCTILPSSVQVECRQLIDQYGSMIINLLAQEVTPAELCGAIKLCTSLKVSDSTVCDLCKLVAEQLDNLLTNNSTEAEIVAAVEKVCTILPSSVEVECRQLIDQYGSVIINLLAQEVTPSKLCDALGLCTSFKVKETKVKSDITCELCTVVMQQVDKLLGENSTETEIIAALDKVCMIIPGELKPQCVSFINDNAPMIIQLLLEQIAPSKVCAELKLCTSSTAAFKSGNGELCDVCKLIIQFLDQQIGSNATSKEVETALDQICAQLPASFKQTCDDFVMQYAPEILKMLDNIADPDYICLHLDLCPGKAAHQTLIGANPCTFGPSYWCKNQQTAVECNAVSHCEKHVWE</sequence>
<dbReference type="Pfam" id="PF05184">
    <property type="entry name" value="SapB_1"/>
    <property type="match status" value="4"/>
</dbReference>
<dbReference type="FunFam" id="1.10.225.10:FF:000002">
    <property type="entry name" value="prosaposin isoform X2"/>
    <property type="match status" value="4"/>
</dbReference>
<evidence type="ECO:0008006" key="11">
    <source>
        <dbReference type="Google" id="ProtNLM"/>
    </source>
</evidence>
<keyword evidence="2" id="KW-0964">Secreted</keyword>
<name>H2ZIM6_CIOSA</name>
<dbReference type="SMART" id="SM00741">
    <property type="entry name" value="SapB"/>
    <property type="match status" value="4"/>
</dbReference>
<dbReference type="AlphaFoldDB" id="H2ZIM6"/>
<dbReference type="GO" id="GO:0005764">
    <property type="term" value="C:lysosome"/>
    <property type="evidence" value="ECO:0007669"/>
    <property type="project" value="InterPro"/>
</dbReference>
<reference evidence="9" key="2">
    <citation type="submission" date="2025-08" db="UniProtKB">
        <authorList>
            <consortium name="Ensembl"/>
        </authorList>
    </citation>
    <scope>IDENTIFICATION</scope>
</reference>
<keyword evidence="6" id="KW-0325">Glycoprotein</keyword>
<dbReference type="InterPro" id="IPR008373">
    <property type="entry name" value="Saposin"/>
</dbReference>
<dbReference type="InterPro" id="IPR008139">
    <property type="entry name" value="SaposinB_dom"/>
</dbReference>
<evidence type="ECO:0000256" key="5">
    <source>
        <dbReference type="ARBA" id="ARBA00023157"/>
    </source>
</evidence>
<feature type="domain" description="Saposin B-type" evidence="7">
    <location>
        <begin position="29"/>
        <end position="110"/>
    </location>
</feature>
<dbReference type="SMART" id="SM00162">
    <property type="entry name" value="SAPA"/>
    <property type="match status" value="1"/>
</dbReference>
<evidence type="ECO:0000259" key="7">
    <source>
        <dbReference type="PROSITE" id="PS50015"/>
    </source>
</evidence>
<dbReference type="PANTHER" id="PTHR11480:SF3">
    <property type="entry name" value="BCDNA.GH08312"/>
    <property type="match status" value="1"/>
</dbReference>
<dbReference type="InterPro" id="IPR003119">
    <property type="entry name" value="SAP_A"/>
</dbReference>
<dbReference type="Gene3D" id="1.10.225.10">
    <property type="entry name" value="Saposin-like"/>
    <property type="match status" value="4"/>
</dbReference>
<evidence type="ECO:0000256" key="2">
    <source>
        <dbReference type="ARBA" id="ARBA00022525"/>
    </source>
</evidence>
<evidence type="ECO:0000256" key="3">
    <source>
        <dbReference type="ARBA" id="ARBA00022729"/>
    </source>
</evidence>
<dbReference type="PRINTS" id="PR01797">
    <property type="entry name" value="SAPOSIN"/>
</dbReference>
<accession>H2ZIM6</accession>
<evidence type="ECO:0000256" key="6">
    <source>
        <dbReference type="ARBA" id="ARBA00023180"/>
    </source>
</evidence>
<dbReference type="PROSITE" id="PS50015">
    <property type="entry name" value="SAP_B"/>
    <property type="match status" value="4"/>
</dbReference>
<feature type="domain" description="Saposin B-type" evidence="7">
    <location>
        <begin position="113"/>
        <end position="194"/>
    </location>
</feature>
<dbReference type="Pfam" id="PF02199">
    <property type="entry name" value="SapA"/>
    <property type="match status" value="1"/>
</dbReference>
<dbReference type="Ensembl" id="ENSCSAVT00000017633.1">
    <property type="protein sequence ID" value="ENSCSAVP00000017442.1"/>
    <property type="gene ID" value="ENSCSAVG00000010272.1"/>
</dbReference>
<dbReference type="PROSITE" id="PS51110">
    <property type="entry name" value="SAP_A"/>
    <property type="match status" value="1"/>
</dbReference>
<dbReference type="HOGENOM" id="CLU_774382_0_0_1"/>
<proteinExistence type="predicted"/>
<dbReference type="InterPro" id="IPR008138">
    <property type="entry name" value="SapB_2"/>
</dbReference>
<dbReference type="PANTHER" id="PTHR11480">
    <property type="entry name" value="SAPOSIN-RELATED"/>
    <property type="match status" value="1"/>
</dbReference>
<dbReference type="GO" id="GO:0016020">
    <property type="term" value="C:membrane"/>
    <property type="evidence" value="ECO:0007669"/>
    <property type="project" value="GOC"/>
</dbReference>
<reference evidence="9" key="3">
    <citation type="submission" date="2025-09" db="UniProtKB">
        <authorList>
            <consortium name="Ensembl"/>
        </authorList>
    </citation>
    <scope>IDENTIFICATION</scope>
</reference>
<keyword evidence="10" id="KW-1185">Reference proteome</keyword>
<evidence type="ECO:0000256" key="4">
    <source>
        <dbReference type="ARBA" id="ARBA00022737"/>
    </source>
</evidence>
<evidence type="ECO:0000259" key="8">
    <source>
        <dbReference type="PROSITE" id="PS51110"/>
    </source>
</evidence>
<evidence type="ECO:0000256" key="1">
    <source>
        <dbReference type="ARBA" id="ARBA00004613"/>
    </source>
</evidence>
<dbReference type="GO" id="GO:0006665">
    <property type="term" value="P:sphingolipid metabolic process"/>
    <property type="evidence" value="ECO:0007669"/>
    <property type="project" value="InterPro"/>
</dbReference>
<dbReference type="OMA" id="DICVHAG"/>
<dbReference type="GeneTree" id="ENSGT00940000164890"/>
<dbReference type="SUPFAM" id="SSF47862">
    <property type="entry name" value="Saposin"/>
    <property type="match status" value="5"/>
</dbReference>
<protein>
    <recommendedName>
        <fullName evidence="11">Prosaposin</fullName>
    </recommendedName>
</protein>
<feature type="domain" description="Saposin B-type" evidence="7">
    <location>
        <begin position="202"/>
        <end position="283"/>
    </location>
</feature>
<dbReference type="InterPro" id="IPR007856">
    <property type="entry name" value="SapB_1"/>
</dbReference>
<keyword evidence="3" id="KW-0732">Signal</keyword>
<keyword evidence="5" id="KW-1015">Disulfide bond</keyword>
<feature type="domain" description="Saposin A-type" evidence="8">
    <location>
        <begin position="375"/>
        <end position="411"/>
    </location>
</feature>
<evidence type="ECO:0000313" key="9">
    <source>
        <dbReference type="Ensembl" id="ENSCSAVP00000017442.1"/>
    </source>
</evidence>
<dbReference type="Proteomes" id="UP000007875">
    <property type="component" value="Unassembled WGS sequence"/>
</dbReference>
<dbReference type="InterPro" id="IPR011001">
    <property type="entry name" value="Saposin-like"/>
</dbReference>
<dbReference type="InterPro" id="IPR051428">
    <property type="entry name" value="Sphingo_Act-Surfact_Prot"/>
</dbReference>
<organism evidence="9 10">
    <name type="scientific">Ciona savignyi</name>
    <name type="common">Pacific transparent sea squirt</name>
    <dbReference type="NCBI Taxonomy" id="51511"/>
    <lineage>
        <taxon>Eukaryota</taxon>
        <taxon>Metazoa</taxon>
        <taxon>Chordata</taxon>
        <taxon>Tunicata</taxon>
        <taxon>Ascidiacea</taxon>
        <taxon>Phlebobranchia</taxon>
        <taxon>Cionidae</taxon>
        <taxon>Ciona</taxon>
    </lineage>
</organism>
<reference evidence="10" key="1">
    <citation type="submission" date="2003-08" db="EMBL/GenBank/DDBJ databases">
        <authorList>
            <person name="Birren B."/>
            <person name="Nusbaum C."/>
            <person name="Abebe A."/>
            <person name="Abouelleil A."/>
            <person name="Adekoya E."/>
            <person name="Ait-zahra M."/>
            <person name="Allen N."/>
            <person name="Allen T."/>
            <person name="An P."/>
            <person name="Anderson M."/>
            <person name="Anderson S."/>
            <person name="Arachchi H."/>
            <person name="Armbruster J."/>
            <person name="Bachantsang P."/>
            <person name="Baldwin J."/>
            <person name="Barry A."/>
            <person name="Bayul T."/>
            <person name="Blitshsteyn B."/>
            <person name="Bloom T."/>
            <person name="Blye J."/>
            <person name="Boguslavskiy L."/>
            <person name="Borowsky M."/>
            <person name="Boukhgalter B."/>
            <person name="Brunache A."/>
            <person name="Butler J."/>
            <person name="Calixte N."/>
            <person name="Calvo S."/>
            <person name="Camarata J."/>
            <person name="Campo K."/>
            <person name="Chang J."/>
            <person name="Cheshatsang Y."/>
            <person name="Citroen M."/>
            <person name="Collymore A."/>
            <person name="Considine T."/>
            <person name="Cook A."/>
            <person name="Cooke P."/>
            <person name="Corum B."/>
            <person name="Cuomo C."/>
            <person name="David R."/>
            <person name="Dawoe T."/>
            <person name="Degray S."/>
            <person name="Dodge S."/>
            <person name="Dooley K."/>
            <person name="Dorje P."/>
            <person name="Dorjee K."/>
            <person name="Dorris L."/>
            <person name="Duffey N."/>
            <person name="Dupes A."/>
            <person name="Elkins T."/>
            <person name="Engels R."/>
            <person name="Erickson J."/>
            <person name="Farina A."/>
            <person name="Faro S."/>
            <person name="Ferreira P."/>
            <person name="Fischer H."/>
            <person name="Fitzgerald M."/>
            <person name="Foley K."/>
            <person name="Gage D."/>
            <person name="Galagan J."/>
            <person name="Gearin G."/>
            <person name="Gnerre S."/>
            <person name="Gnirke A."/>
            <person name="Goyette A."/>
            <person name="Graham J."/>
            <person name="Grandbois E."/>
            <person name="Gyaltsen K."/>
            <person name="Hafez N."/>
            <person name="Hagopian D."/>
            <person name="Hagos B."/>
            <person name="Hall J."/>
            <person name="Hatcher B."/>
            <person name="Heller A."/>
            <person name="Higgins H."/>
            <person name="Honan T."/>
            <person name="Horn A."/>
            <person name="Houde N."/>
            <person name="Hughes L."/>
            <person name="Hulme W."/>
            <person name="Husby E."/>
            <person name="Iliev I."/>
            <person name="Jaffe D."/>
            <person name="Jones C."/>
            <person name="Kamal M."/>
            <person name="Kamat A."/>
            <person name="Kamvysselis M."/>
            <person name="Karlsson E."/>
            <person name="Kells C."/>
            <person name="Kieu A."/>
            <person name="Kisner P."/>
            <person name="Kodira C."/>
            <person name="Kulbokas E."/>
            <person name="Labutti K."/>
            <person name="Lama D."/>
            <person name="Landers T."/>
            <person name="Leger J."/>
            <person name="Levine S."/>
            <person name="Lewis D."/>
            <person name="Lewis T."/>
            <person name="Lindblad-toh K."/>
            <person name="Liu X."/>
            <person name="Lokyitsang T."/>
            <person name="Lokyitsang Y."/>
            <person name="Lucien O."/>
            <person name="Lui A."/>
            <person name="Ma L.J."/>
            <person name="Mabbitt R."/>
            <person name="Macdonald J."/>
            <person name="Maclean C."/>
            <person name="Major J."/>
            <person name="Manning J."/>
            <person name="Marabella R."/>
            <person name="Maru K."/>
            <person name="Matthews C."/>
            <person name="Mauceli E."/>
            <person name="Mccarthy M."/>
            <person name="Mcdonough S."/>
            <person name="Mcghee T."/>
            <person name="Meldrim J."/>
            <person name="Meneus L."/>
            <person name="Mesirov J."/>
            <person name="Mihalev A."/>
            <person name="Mihova T."/>
            <person name="Mikkelsen T."/>
            <person name="Mlenga V."/>
            <person name="Moru K."/>
            <person name="Mozes J."/>
            <person name="Mulrain L."/>
            <person name="Munson G."/>
            <person name="Naylor J."/>
            <person name="Newes C."/>
            <person name="Nguyen C."/>
            <person name="Nguyen N."/>
            <person name="Nguyen T."/>
            <person name="Nicol R."/>
            <person name="Nielsen C."/>
            <person name="Nizzari M."/>
            <person name="Norbu C."/>
            <person name="Norbu N."/>
            <person name="O'donnell P."/>
            <person name="Okoawo O."/>
            <person name="O'leary S."/>
            <person name="Omotosho B."/>
            <person name="O'neill K."/>
            <person name="Osman S."/>
            <person name="Parker S."/>
            <person name="Perrin D."/>
            <person name="Phunkhang P."/>
            <person name="Piqani B."/>
            <person name="Purcell S."/>
            <person name="Rachupka T."/>
            <person name="Ramasamy U."/>
            <person name="Rameau R."/>
            <person name="Ray V."/>
            <person name="Raymond C."/>
            <person name="Retta R."/>
            <person name="Richardson S."/>
            <person name="Rise C."/>
            <person name="Rodriguez J."/>
            <person name="Rogers J."/>
            <person name="Rogov P."/>
            <person name="Rutman M."/>
            <person name="Schupbach R."/>
            <person name="Seaman C."/>
            <person name="Settipalli S."/>
            <person name="Sharpe T."/>
            <person name="Sheridan J."/>
            <person name="Sherpa N."/>
            <person name="Shi J."/>
            <person name="Smirnov S."/>
            <person name="Smith C."/>
            <person name="Sougnez C."/>
            <person name="Spencer B."/>
            <person name="Stalker J."/>
            <person name="Stange-thomann N."/>
            <person name="Stavropoulos S."/>
            <person name="Stetson K."/>
            <person name="Stone C."/>
            <person name="Stone S."/>
            <person name="Stubbs M."/>
            <person name="Talamas J."/>
            <person name="Tchuinga P."/>
            <person name="Tenzing P."/>
            <person name="Tesfaye S."/>
            <person name="Theodore J."/>
            <person name="Thoulutsang Y."/>
            <person name="Topham K."/>
            <person name="Towey S."/>
            <person name="Tsamla T."/>
            <person name="Tsomo N."/>
            <person name="Vallee D."/>
            <person name="Vassiliev H."/>
            <person name="Venkataraman V."/>
            <person name="Vinson J."/>
            <person name="Vo A."/>
            <person name="Wade C."/>
            <person name="Wang S."/>
            <person name="Wangchuk T."/>
            <person name="Wangdi T."/>
            <person name="Whittaker C."/>
            <person name="Wilkinson J."/>
            <person name="Wu Y."/>
            <person name="Wyman D."/>
            <person name="Yadav S."/>
            <person name="Yang S."/>
            <person name="Yang X."/>
            <person name="Yeager S."/>
            <person name="Yee E."/>
            <person name="Young G."/>
            <person name="Zainoun J."/>
            <person name="Zembeck L."/>
            <person name="Zimmer A."/>
            <person name="Zody M."/>
            <person name="Lander E."/>
        </authorList>
    </citation>
    <scope>NUCLEOTIDE SEQUENCE [LARGE SCALE GENOMIC DNA]</scope>
</reference>
<feature type="domain" description="Saposin B-type" evidence="7">
    <location>
        <begin position="290"/>
        <end position="371"/>
    </location>
</feature>
<comment type="subcellular location">
    <subcellularLocation>
        <location evidence="1">Secreted</location>
    </subcellularLocation>
</comment>